<dbReference type="InterPro" id="IPR039424">
    <property type="entry name" value="SBP_5"/>
</dbReference>
<dbReference type="PANTHER" id="PTHR30290:SF65">
    <property type="entry name" value="MONOACYL PHOSPHATIDYLINOSITOL TETRAMANNOSIDE-BINDING PROTEIN LPQW-RELATED"/>
    <property type="match status" value="1"/>
</dbReference>
<proteinExistence type="predicted"/>
<protein>
    <submittedName>
        <fullName evidence="3">ABC transporter family substrate-binding protein</fullName>
    </submittedName>
</protein>
<dbReference type="InterPro" id="IPR000914">
    <property type="entry name" value="SBP_5_dom"/>
</dbReference>
<dbReference type="RefSeq" id="WP_344123432.1">
    <property type="nucleotide sequence ID" value="NZ_BAAABW010000036.1"/>
</dbReference>
<dbReference type="Gene3D" id="3.10.105.10">
    <property type="entry name" value="Dipeptide-binding Protein, Domain 3"/>
    <property type="match status" value="2"/>
</dbReference>
<comment type="caution">
    <text evidence="3">The sequence shown here is derived from an EMBL/GenBank/DDBJ whole genome shotgun (WGS) entry which is preliminary data.</text>
</comment>
<evidence type="ECO:0000313" key="4">
    <source>
        <dbReference type="Proteomes" id="UP001500063"/>
    </source>
</evidence>
<feature type="compositionally biased region" description="Basic and acidic residues" evidence="1">
    <location>
        <begin position="470"/>
        <end position="495"/>
    </location>
</feature>
<feature type="domain" description="Solute-binding protein family 5" evidence="2">
    <location>
        <begin position="125"/>
        <end position="426"/>
    </location>
</feature>
<evidence type="ECO:0000259" key="2">
    <source>
        <dbReference type="Pfam" id="PF00496"/>
    </source>
</evidence>
<sequence length="679" mass="72283">MAPLSAPLSTLARSRTGRSAVLLAAGVLLPLPVLAGCGGADHDGAEGSVTPPDIAAAPRAKVADRGTLRWAVDALPATFNAFQADADTATQRVAGATLPALFTMDRSGRPQRNPDYLTAATVVEREPRQVVVYKLNPKAAWSDGKALSAADFEAQWKALRGKDSAYWTARNAGYDRIDRIERGANAQEVKVTFAKPFVDWASLFTPLYPRSVMGSPGGFNDSARNELKVSAGPFRVDSRDKDEGTLTLVRDPKWWGDRAKLDRLVLRAVPPGERADALADGKLDLAEVNPSVANRIIAANKPLKKGEGEKGNRAVVGRPPEAEALRGLAVRRSLEPAYTQLALNGASGPLADERVRRAVARAIDRKDLAESVLAPLGLPAAPLGSHLFMAGQQGYEDNSDAIGGPDPKAAEALLADAGWQEKGSRGSALARRQAEADKAGRPGRDTDPAEDEEGTRTTDEPGADAAEESAAERQEREERTGQPGDVDEKGSRDTGGKAAAAPVRMKDGKKLTLRFILPEGSGAEPVRAVGERIAQRLEAVGIRTDITKVGDSGYFKDHIAAGAYDLALYSWPATAFPATDARPVFAKPQPAADGSLLVEQNYTRVGTDQIDQLFEQASTELDPDVSRELVDRADARIWAAAGSIPLYQRPELVAARDTVANAGAFGFATPRYQDLGFRG</sequence>
<dbReference type="PIRSF" id="PIRSF002741">
    <property type="entry name" value="MppA"/>
    <property type="match status" value="1"/>
</dbReference>
<accession>A0ABP3HQ32</accession>
<dbReference type="EMBL" id="BAAABW010000036">
    <property type="protein sequence ID" value="GAA0376640.1"/>
    <property type="molecule type" value="Genomic_DNA"/>
</dbReference>
<organism evidence="3 4">
    <name type="scientific">Streptomyces blastmyceticus</name>
    <dbReference type="NCBI Taxonomy" id="68180"/>
    <lineage>
        <taxon>Bacteria</taxon>
        <taxon>Bacillati</taxon>
        <taxon>Actinomycetota</taxon>
        <taxon>Actinomycetes</taxon>
        <taxon>Kitasatosporales</taxon>
        <taxon>Streptomycetaceae</taxon>
        <taxon>Streptomyces</taxon>
    </lineage>
</organism>
<dbReference type="Gene3D" id="3.40.190.10">
    <property type="entry name" value="Periplasmic binding protein-like II"/>
    <property type="match status" value="1"/>
</dbReference>
<dbReference type="Pfam" id="PF00496">
    <property type="entry name" value="SBP_bac_5"/>
    <property type="match status" value="1"/>
</dbReference>
<evidence type="ECO:0000256" key="1">
    <source>
        <dbReference type="SAM" id="MobiDB-lite"/>
    </source>
</evidence>
<name>A0ABP3HQ32_9ACTN</name>
<keyword evidence="4" id="KW-1185">Reference proteome</keyword>
<feature type="region of interest" description="Disordered" evidence="1">
    <location>
        <begin position="419"/>
        <end position="504"/>
    </location>
</feature>
<dbReference type="Gene3D" id="3.90.76.10">
    <property type="entry name" value="Dipeptide-binding Protein, Domain 1"/>
    <property type="match status" value="1"/>
</dbReference>
<evidence type="ECO:0000313" key="3">
    <source>
        <dbReference type="EMBL" id="GAA0376640.1"/>
    </source>
</evidence>
<gene>
    <name evidence="3" type="ORF">GCM10010319_64000</name>
</gene>
<dbReference type="PANTHER" id="PTHR30290">
    <property type="entry name" value="PERIPLASMIC BINDING COMPONENT OF ABC TRANSPORTER"/>
    <property type="match status" value="1"/>
</dbReference>
<dbReference type="SUPFAM" id="SSF53850">
    <property type="entry name" value="Periplasmic binding protein-like II"/>
    <property type="match status" value="1"/>
</dbReference>
<dbReference type="InterPro" id="IPR030678">
    <property type="entry name" value="Peptide/Ni-bd"/>
</dbReference>
<feature type="compositionally biased region" description="Basic and acidic residues" evidence="1">
    <location>
        <begin position="432"/>
        <end position="447"/>
    </location>
</feature>
<reference evidence="4" key="1">
    <citation type="journal article" date="2019" name="Int. J. Syst. Evol. Microbiol.">
        <title>The Global Catalogue of Microorganisms (GCM) 10K type strain sequencing project: providing services to taxonomists for standard genome sequencing and annotation.</title>
        <authorList>
            <consortium name="The Broad Institute Genomics Platform"/>
            <consortium name="The Broad Institute Genome Sequencing Center for Infectious Disease"/>
            <person name="Wu L."/>
            <person name="Ma J."/>
        </authorList>
    </citation>
    <scope>NUCLEOTIDE SEQUENCE [LARGE SCALE GENOMIC DNA]</scope>
    <source>
        <strain evidence="4">JCM 4565</strain>
    </source>
</reference>
<dbReference type="CDD" id="cd08501">
    <property type="entry name" value="PBP2_Lpqw"/>
    <property type="match status" value="1"/>
</dbReference>
<dbReference type="Proteomes" id="UP001500063">
    <property type="component" value="Unassembled WGS sequence"/>
</dbReference>